<dbReference type="Proteomes" id="UP000243819">
    <property type="component" value="Unassembled WGS sequence"/>
</dbReference>
<evidence type="ECO:0000313" key="2">
    <source>
        <dbReference type="EMBL" id="SES88180.1"/>
    </source>
</evidence>
<dbReference type="CDD" id="cd05013">
    <property type="entry name" value="SIS_RpiR"/>
    <property type="match status" value="1"/>
</dbReference>
<dbReference type="InterPro" id="IPR001347">
    <property type="entry name" value="SIS_dom"/>
</dbReference>
<dbReference type="InterPro" id="IPR046348">
    <property type="entry name" value="SIS_dom_sf"/>
</dbReference>
<dbReference type="SUPFAM" id="SSF53697">
    <property type="entry name" value="SIS domain"/>
    <property type="match status" value="1"/>
</dbReference>
<dbReference type="PANTHER" id="PTHR30390">
    <property type="entry name" value="SEDOHEPTULOSE 7-PHOSPHATE ISOMERASE / DNAA INITIATOR-ASSOCIATING FACTOR FOR REPLICATION INITIATION"/>
    <property type="match status" value="1"/>
</dbReference>
<proteinExistence type="predicted"/>
<dbReference type="OrthoDB" id="9805185at2"/>
<dbReference type="EMBL" id="FOIF01000016">
    <property type="protein sequence ID" value="SES88180.1"/>
    <property type="molecule type" value="Genomic_DNA"/>
</dbReference>
<dbReference type="GO" id="GO:0097367">
    <property type="term" value="F:carbohydrate derivative binding"/>
    <property type="evidence" value="ECO:0007669"/>
    <property type="project" value="InterPro"/>
</dbReference>
<feature type="domain" description="SIS" evidence="1">
    <location>
        <begin position="34"/>
        <end position="221"/>
    </location>
</feature>
<organism evidence="2 3">
    <name type="scientific">Anaerobranca gottschalkii DSM 13577</name>
    <dbReference type="NCBI Taxonomy" id="1120990"/>
    <lineage>
        <taxon>Bacteria</taxon>
        <taxon>Bacillati</taxon>
        <taxon>Bacillota</taxon>
        <taxon>Clostridia</taxon>
        <taxon>Eubacteriales</taxon>
        <taxon>Proteinivoracaceae</taxon>
        <taxon>Anaerobranca</taxon>
    </lineage>
</organism>
<accession>A0A1I0A298</accession>
<evidence type="ECO:0000313" key="3">
    <source>
        <dbReference type="Proteomes" id="UP000243819"/>
    </source>
</evidence>
<dbReference type="GO" id="GO:0016853">
    <property type="term" value="F:isomerase activity"/>
    <property type="evidence" value="ECO:0007669"/>
    <property type="project" value="UniProtKB-KW"/>
</dbReference>
<keyword evidence="2" id="KW-0413">Isomerase</keyword>
<dbReference type="Pfam" id="PF13580">
    <property type="entry name" value="SIS_2"/>
    <property type="match status" value="1"/>
</dbReference>
<gene>
    <name evidence="2" type="ORF">SAMN03080614_101625</name>
</gene>
<name>A0A1I0A298_9FIRM</name>
<dbReference type="STRING" id="1120990.SAMN03080614_101625"/>
<dbReference type="RefSeq" id="WP_091350170.1">
    <property type="nucleotide sequence ID" value="NZ_FOIF01000016.1"/>
</dbReference>
<dbReference type="InterPro" id="IPR035472">
    <property type="entry name" value="RpiR-like_SIS"/>
</dbReference>
<reference evidence="3" key="1">
    <citation type="submission" date="2016-10" db="EMBL/GenBank/DDBJ databases">
        <authorList>
            <person name="Varghese N."/>
            <person name="Submissions S."/>
        </authorList>
    </citation>
    <scope>NUCLEOTIDE SEQUENCE [LARGE SCALE GENOMIC DNA]</scope>
    <source>
        <strain evidence="3">DSM 13577</strain>
    </source>
</reference>
<dbReference type="GO" id="GO:1901135">
    <property type="term" value="P:carbohydrate derivative metabolic process"/>
    <property type="evidence" value="ECO:0007669"/>
    <property type="project" value="InterPro"/>
</dbReference>
<evidence type="ECO:0000259" key="1">
    <source>
        <dbReference type="PROSITE" id="PS51464"/>
    </source>
</evidence>
<dbReference type="NCBIfam" id="NF002805">
    <property type="entry name" value="PRK02947.1"/>
    <property type="match status" value="1"/>
</dbReference>
<sequence>MLKYTKLYFNKIAEILEDVERTQGEKIYKAALKVAETFEQGKSTFVFGCSHAGIIAEELFYRTGGLAIINPIFNPTLMLNTRPVTLTTKIERIVGFGKVILESSPINKGDVLIIHSVSGRNNVPVEMAIEAKERGIYVIAITNLSYSTNVSSRDESNKKLYEVADLVIDNCGVYEDSIVEIEGLSQKVGPTSTIIGAAIGHSIVIETANILLEKGIQPPIFHSANIDGGDEFNKKILEKHKNLIHYL</sequence>
<protein>
    <submittedName>
        <fullName evidence="2">Uncharacterized protein, contains SIS (Sugar ISomerase) phosphosugar binding domain</fullName>
    </submittedName>
</protein>
<keyword evidence="3" id="KW-1185">Reference proteome</keyword>
<dbReference type="Gene3D" id="3.40.50.10490">
    <property type="entry name" value="Glucose-6-phosphate isomerase like protein, domain 1"/>
    <property type="match status" value="1"/>
</dbReference>
<dbReference type="PANTHER" id="PTHR30390:SF7">
    <property type="entry name" value="PHOSPHOHEPTOSE ISOMERASE"/>
    <property type="match status" value="1"/>
</dbReference>
<dbReference type="AlphaFoldDB" id="A0A1I0A298"/>
<dbReference type="InterPro" id="IPR050099">
    <property type="entry name" value="SIS_GmhA/DiaA_subfam"/>
</dbReference>
<dbReference type="PROSITE" id="PS51464">
    <property type="entry name" value="SIS"/>
    <property type="match status" value="1"/>
</dbReference>